<dbReference type="Pfam" id="PF13649">
    <property type="entry name" value="Methyltransf_25"/>
    <property type="match status" value="1"/>
</dbReference>
<accession>A0A0P6X547</accession>
<comment type="caution">
    <text evidence="2">The sequence shown here is derived from an EMBL/GenBank/DDBJ whole genome shotgun (WGS) entry which is preliminary data.</text>
</comment>
<dbReference type="Gene3D" id="3.40.50.150">
    <property type="entry name" value="Vaccinia Virus protein VP39"/>
    <property type="match status" value="1"/>
</dbReference>
<name>A0A0P6X547_9CHLR</name>
<evidence type="ECO:0000313" key="2">
    <source>
        <dbReference type="EMBL" id="KPL75085.1"/>
    </source>
</evidence>
<dbReference type="SUPFAM" id="SSF53335">
    <property type="entry name" value="S-adenosyl-L-methionine-dependent methyltransferases"/>
    <property type="match status" value="1"/>
</dbReference>
<dbReference type="EMBL" id="LGCK01000001">
    <property type="protein sequence ID" value="KPL75085.1"/>
    <property type="molecule type" value="Genomic_DNA"/>
</dbReference>
<dbReference type="InterPro" id="IPR041698">
    <property type="entry name" value="Methyltransf_25"/>
</dbReference>
<protein>
    <recommendedName>
        <fullName evidence="1">Methyltransferase domain-containing protein</fullName>
    </recommendedName>
</protein>
<organism evidence="2 3">
    <name type="scientific">Leptolinea tardivitalis</name>
    <dbReference type="NCBI Taxonomy" id="229920"/>
    <lineage>
        <taxon>Bacteria</taxon>
        <taxon>Bacillati</taxon>
        <taxon>Chloroflexota</taxon>
        <taxon>Anaerolineae</taxon>
        <taxon>Anaerolineales</taxon>
        <taxon>Anaerolineaceae</taxon>
        <taxon>Leptolinea</taxon>
    </lineage>
</organism>
<evidence type="ECO:0000313" key="3">
    <source>
        <dbReference type="Proteomes" id="UP000050430"/>
    </source>
</evidence>
<keyword evidence="3" id="KW-1185">Reference proteome</keyword>
<dbReference type="AlphaFoldDB" id="A0A0P6X547"/>
<gene>
    <name evidence="2" type="ORF">ADM99_00190</name>
</gene>
<evidence type="ECO:0000259" key="1">
    <source>
        <dbReference type="Pfam" id="PF13649"/>
    </source>
</evidence>
<dbReference type="Proteomes" id="UP000050430">
    <property type="component" value="Unassembled WGS sequence"/>
</dbReference>
<dbReference type="STRING" id="229920.ADM99_00190"/>
<dbReference type="InterPro" id="IPR029063">
    <property type="entry name" value="SAM-dependent_MTases_sf"/>
</dbReference>
<dbReference type="RefSeq" id="WP_062420713.1">
    <property type="nucleotide sequence ID" value="NZ_BBYA01000003.1"/>
</dbReference>
<feature type="domain" description="Methyltransferase" evidence="1">
    <location>
        <begin position="40"/>
        <end position="136"/>
    </location>
</feature>
<dbReference type="CDD" id="cd02440">
    <property type="entry name" value="AdoMet_MTases"/>
    <property type="match status" value="1"/>
</dbReference>
<sequence>MSTFEPTNFRIFITRFLGSFITDFYKEYIDSLPIKGNENILEFGSGSGVCSRMLSKKISQQGHLTCVDISSRWLDVTRKVVDEVSKVTLLQGAIWDVPVSDESQQIVFIHFVLHDIPPEERSRVFQTLCCKLAPGGLIILREPDSRGGYSPEWAKMQAAENGLEEISSTHQRTWYTGDMTSFIFRKT</sequence>
<proteinExistence type="predicted"/>
<reference evidence="2 3" key="1">
    <citation type="submission" date="2015-07" db="EMBL/GenBank/DDBJ databases">
        <title>Genome sequence of Leptolinea tardivitalis DSM 16556.</title>
        <authorList>
            <person name="Hemp J."/>
            <person name="Ward L.M."/>
            <person name="Pace L.A."/>
            <person name="Fischer W.W."/>
        </authorList>
    </citation>
    <scope>NUCLEOTIDE SEQUENCE [LARGE SCALE GENOMIC DNA]</scope>
    <source>
        <strain evidence="2 3">YMTK-2</strain>
    </source>
</reference>
<dbReference type="OrthoDB" id="9801538at2"/>